<keyword evidence="8" id="KW-0175">Coiled coil</keyword>
<keyword evidence="6" id="KW-0472">Membrane</keyword>
<dbReference type="Gene3D" id="1.20.1600.10">
    <property type="entry name" value="Outer membrane efflux proteins (OEP)"/>
    <property type="match status" value="1"/>
</dbReference>
<dbReference type="Pfam" id="PF02321">
    <property type="entry name" value="OEP"/>
    <property type="match status" value="2"/>
</dbReference>
<dbReference type="PANTHER" id="PTHR30026">
    <property type="entry name" value="OUTER MEMBRANE PROTEIN TOLC"/>
    <property type="match status" value="1"/>
</dbReference>
<feature type="chain" id="PRO_5002962899" evidence="9">
    <location>
        <begin position="29"/>
        <end position="513"/>
    </location>
</feature>
<name>C6BWI6_MARSD</name>
<dbReference type="Proteomes" id="UP000002601">
    <property type="component" value="Chromosome"/>
</dbReference>
<evidence type="ECO:0000313" key="10">
    <source>
        <dbReference type="EMBL" id="ACS80266.1"/>
    </source>
</evidence>
<keyword evidence="11" id="KW-1185">Reference proteome</keyword>
<dbReference type="GO" id="GO:0015288">
    <property type="term" value="F:porin activity"/>
    <property type="evidence" value="ECO:0007669"/>
    <property type="project" value="TreeGrafter"/>
</dbReference>
<sequence length="513" mass="57031">MSAHMIKKFGTACILCTLLTIQSNVSFADNSTEGTPPQPVVETSMETVSLSDLENKNKEYKNAEDIESFKQGVIKIEDPGVKGSSLQENSPNAANATTLTLQRACELAVGNHPLVASSRYSLLEKTAEYGMARQVYMPRIDFTAQAGPSHNLDTDTTSYGQSSVAMTQTFFNFGGLDDSVDSAKMKAVGAKYRLARTQEDIAALAINSYLSVMQAQETLQVYNNSLEFYNKLLKTFWERYNAGISSKADARKVEVSLRSTESQVTVQKQQLKTARLLLENIIKQPVNEVETDISMAKMEISETLEGAYEIAKANNVNLRAYDAEIESQKKAVSTVEANYYPSFGYRLQAKSEFKKYDGYENALDAQLTVNWNLFNGYATDEGVKREEAVLKRLQATKEATELEVQNILSDAFNAYKSSEKEFELARDAYDASINLMSLYLSEFDLGIRTLLDLITAREGQTSAAVREVNARYARIRAALNIFLEQGRLPEILGLPVEEVPFENSNSLYSAKGE</sequence>
<gene>
    <name evidence="10" type="ordered locus">Desal_2210</name>
</gene>
<reference evidence="10 11" key="1">
    <citation type="submission" date="2009-06" db="EMBL/GenBank/DDBJ databases">
        <title>Complete sequence of Desulfovibrio salexigens DSM 2638.</title>
        <authorList>
            <consortium name="US DOE Joint Genome Institute"/>
            <person name="Lucas S."/>
            <person name="Copeland A."/>
            <person name="Lapidus A."/>
            <person name="Glavina del Rio T."/>
            <person name="Tice H."/>
            <person name="Bruce D."/>
            <person name="Goodwin L."/>
            <person name="Pitluck S."/>
            <person name="Munk A.C."/>
            <person name="Brettin T."/>
            <person name="Detter J.C."/>
            <person name="Han C."/>
            <person name="Tapia R."/>
            <person name="Larimer F."/>
            <person name="Land M."/>
            <person name="Hauser L."/>
            <person name="Kyrpides N."/>
            <person name="Anderson I."/>
            <person name="Wall J.D."/>
            <person name="Arkin A.P."/>
            <person name="Dehal P."/>
            <person name="Chivian D."/>
            <person name="Giles B."/>
            <person name="Hazen T.C."/>
        </authorList>
    </citation>
    <scope>NUCLEOTIDE SEQUENCE [LARGE SCALE GENOMIC DNA]</scope>
    <source>
        <strain evidence="11">ATCC 14822 / DSM 2638 / NCIMB 8403 / VKM B-1763</strain>
    </source>
</reference>
<evidence type="ECO:0000313" key="11">
    <source>
        <dbReference type="Proteomes" id="UP000002601"/>
    </source>
</evidence>
<evidence type="ECO:0000256" key="6">
    <source>
        <dbReference type="ARBA" id="ARBA00023136"/>
    </source>
</evidence>
<dbReference type="HOGENOM" id="CLU_581049_0_0_7"/>
<keyword evidence="7" id="KW-0998">Cell outer membrane</keyword>
<evidence type="ECO:0000256" key="1">
    <source>
        <dbReference type="ARBA" id="ARBA00004442"/>
    </source>
</evidence>
<dbReference type="GO" id="GO:0009279">
    <property type="term" value="C:cell outer membrane"/>
    <property type="evidence" value="ECO:0007669"/>
    <property type="project" value="UniProtKB-SubCell"/>
</dbReference>
<dbReference type="InterPro" id="IPR003423">
    <property type="entry name" value="OMP_efflux"/>
</dbReference>
<evidence type="ECO:0000256" key="7">
    <source>
        <dbReference type="ARBA" id="ARBA00023237"/>
    </source>
</evidence>
<organism evidence="10 11">
    <name type="scientific">Maridesulfovibrio salexigens (strain ATCC 14822 / DSM 2638 / NCIMB 8403 / VKM B-1763)</name>
    <name type="common">Desulfovibrio salexigens</name>
    <dbReference type="NCBI Taxonomy" id="526222"/>
    <lineage>
        <taxon>Bacteria</taxon>
        <taxon>Pseudomonadati</taxon>
        <taxon>Thermodesulfobacteriota</taxon>
        <taxon>Desulfovibrionia</taxon>
        <taxon>Desulfovibrionales</taxon>
        <taxon>Desulfovibrionaceae</taxon>
        <taxon>Maridesulfovibrio</taxon>
    </lineage>
</organism>
<dbReference type="KEGG" id="dsa:Desal_2210"/>
<keyword evidence="5" id="KW-0812">Transmembrane</keyword>
<protein>
    <submittedName>
        <fullName evidence="10">Outer membrane efflux protein</fullName>
    </submittedName>
</protein>
<evidence type="ECO:0000256" key="5">
    <source>
        <dbReference type="ARBA" id="ARBA00022692"/>
    </source>
</evidence>
<keyword evidence="3" id="KW-0813">Transport</keyword>
<evidence type="ECO:0000256" key="2">
    <source>
        <dbReference type="ARBA" id="ARBA00007613"/>
    </source>
</evidence>
<accession>C6BWI6</accession>
<evidence type="ECO:0000256" key="3">
    <source>
        <dbReference type="ARBA" id="ARBA00022448"/>
    </source>
</evidence>
<dbReference type="SUPFAM" id="SSF56954">
    <property type="entry name" value="Outer membrane efflux proteins (OEP)"/>
    <property type="match status" value="1"/>
</dbReference>
<keyword evidence="9" id="KW-0732">Signal</keyword>
<dbReference type="PANTHER" id="PTHR30026:SF20">
    <property type="entry name" value="OUTER MEMBRANE PROTEIN TOLC"/>
    <property type="match status" value="1"/>
</dbReference>
<dbReference type="GO" id="GO:1990281">
    <property type="term" value="C:efflux pump complex"/>
    <property type="evidence" value="ECO:0007669"/>
    <property type="project" value="TreeGrafter"/>
</dbReference>
<comment type="subcellular location">
    <subcellularLocation>
        <location evidence="1">Cell outer membrane</location>
    </subcellularLocation>
</comment>
<keyword evidence="4" id="KW-1134">Transmembrane beta strand</keyword>
<feature type="signal peptide" evidence="9">
    <location>
        <begin position="1"/>
        <end position="28"/>
    </location>
</feature>
<dbReference type="InterPro" id="IPR051906">
    <property type="entry name" value="TolC-like"/>
</dbReference>
<dbReference type="EMBL" id="CP001649">
    <property type="protein sequence ID" value="ACS80266.1"/>
    <property type="molecule type" value="Genomic_DNA"/>
</dbReference>
<proteinExistence type="inferred from homology"/>
<evidence type="ECO:0000256" key="8">
    <source>
        <dbReference type="SAM" id="Coils"/>
    </source>
</evidence>
<evidence type="ECO:0000256" key="9">
    <source>
        <dbReference type="SAM" id="SignalP"/>
    </source>
</evidence>
<evidence type="ECO:0000256" key="4">
    <source>
        <dbReference type="ARBA" id="ARBA00022452"/>
    </source>
</evidence>
<dbReference type="GO" id="GO:0015562">
    <property type="term" value="F:efflux transmembrane transporter activity"/>
    <property type="evidence" value="ECO:0007669"/>
    <property type="project" value="InterPro"/>
</dbReference>
<dbReference type="RefSeq" id="WP_015852082.1">
    <property type="nucleotide sequence ID" value="NC_012881.1"/>
</dbReference>
<dbReference type="AlphaFoldDB" id="C6BWI6"/>
<feature type="coiled-coil region" evidence="8">
    <location>
        <begin position="383"/>
        <end position="410"/>
    </location>
</feature>
<dbReference type="eggNOG" id="COG1538">
    <property type="taxonomic scope" value="Bacteria"/>
</dbReference>
<dbReference type="TCDB" id="3.A.1.109.6">
    <property type="family name" value="the atp-binding cassette (abc) superfamily"/>
</dbReference>
<comment type="similarity">
    <text evidence="2">Belongs to the outer membrane factor (OMF) (TC 1.B.17) family.</text>
</comment>
<dbReference type="STRING" id="526222.Desal_2210"/>